<protein>
    <submittedName>
        <fullName evidence="1">Uncharacterized protein</fullName>
    </submittedName>
</protein>
<dbReference type="AlphaFoldDB" id="A0A9W9FSP8"/>
<dbReference type="GeneID" id="81392724"/>
<organism evidence="1 2">
    <name type="scientific">Penicillium alfredii</name>
    <dbReference type="NCBI Taxonomy" id="1506179"/>
    <lineage>
        <taxon>Eukaryota</taxon>
        <taxon>Fungi</taxon>
        <taxon>Dikarya</taxon>
        <taxon>Ascomycota</taxon>
        <taxon>Pezizomycotina</taxon>
        <taxon>Eurotiomycetes</taxon>
        <taxon>Eurotiomycetidae</taxon>
        <taxon>Eurotiales</taxon>
        <taxon>Aspergillaceae</taxon>
        <taxon>Penicillium</taxon>
    </lineage>
</organism>
<reference evidence="1" key="1">
    <citation type="submission" date="2022-11" db="EMBL/GenBank/DDBJ databases">
        <authorList>
            <person name="Petersen C."/>
        </authorList>
    </citation>
    <scope>NUCLEOTIDE SEQUENCE</scope>
    <source>
        <strain evidence="1">IBT 34128</strain>
    </source>
</reference>
<keyword evidence="2" id="KW-1185">Reference proteome</keyword>
<dbReference type="RefSeq" id="XP_056514623.1">
    <property type="nucleotide sequence ID" value="XM_056653556.1"/>
</dbReference>
<proteinExistence type="predicted"/>
<gene>
    <name evidence="1" type="ORF">NUU61_002974</name>
</gene>
<comment type="caution">
    <text evidence="1">The sequence shown here is derived from an EMBL/GenBank/DDBJ whole genome shotgun (WGS) entry which is preliminary data.</text>
</comment>
<dbReference type="EMBL" id="JAPMSZ010000004">
    <property type="protein sequence ID" value="KAJ5105627.1"/>
    <property type="molecule type" value="Genomic_DNA"/>
</dbReference>
<evidence type="ECO:0000313" key="2">
    <source>
        <dbReference type="Proteomes" id="UP001141434"/>
    </source>
</evidence>
<accession>A0A9W9FSP8</accession>
<dbReference type="Proteomes" id="UP001141434">
    <property type="component" value="Unassembled WGS sequence"/>
</dbReference>
<reference evidence="1" key="2">
    <citation type="journal article" date="2023" name="IMA Fungus">
        <title>Comparative genomic study of the Penicillium genus elucidates a diverse pangenome and 15 lateral gene transfer events.</title>
        <authorList>
            <person name="Petersen C."/>
            <person name="Sorensen T."/>
            <person name="Nielsen M.R."/>
            <person name="Sondergaard T.E."/>
            <person name="Sorensen J.L."/>
            <person name="Fitzpatrick D.A."/>
            <person name="Frisvad J.C."/>
            <person name="Nielsen K.L."/>
        </authorList>
    </citation>
    <scope>NUCLEOTIDE SEQUENCE</scope>
    <source>
        <strain evidence="1">IBT 34128</strain>
    </source>
</reference>
<evidence type="ECO:0000313" key="1">
    <source>
        <dbReference type="EMBL" id="KAJ5105627.1"/>
    </source>
</evidence>
<sequence>MCLGLKFGIEDKYRLRALDDMDDALFLRRRKPYLPETRIQELQHEILGLSRKRWGLINAQKKEMGYKEEDFSELEKKLRECYGISEGYPRAVLLLDIIYIWNIQGS</sequence>
<name>A0A9W9FSP8_9EURO</name>